<keyword evidence="3" id="KW-0378">Hydrolase</keyword>
<feature type="signal peptide" evidence="1">
    <location>
        <begin position="1"/>
        <end position="27"/>
    </location>
</feature>
<reference evidence="3 4" key="1">
    <citation type="submission" date="2024-05" db="EMBL/GenBank/DDBJ databases">
        <title>Roseateles sp. DJS-2-20 16S ribosomal RNA gene Genome sequencing and assembly.</title>
        <authorList>
            <person name="Woo H."/>
        </authorList>
    </citation>
    <scope>NUCLEOTIDE SEQUENCE [LARGE SCALE GENOMIC DNA]</scope>
    <source>
        <strain evidence="3 4">DJS-2-20</strain>
    </source>
</reference>
<name>A0ABV0G4P3_9BURK</name>
<dbReference type="Proteomes" id="UP001495147">
    <property type="component" value="Unassembled WGS sequence"/>
</dbReference>
<protein>
    <submittedName>
        <fullName evidence="3">Alpha/beta hydrolase</fullName>
    </submittedName>
</protein>
<dbReference type="InterPro" id="IPR000073">
    <property type="entry name" value="AB_hydrolase_1"/>
</dbReference>
<dbReference type="RefSeq" id="WP_347705530.1">
    <property type="nucleotide sequence ID" value="NZ_JBDPZD010000004.1"/>
</dbReference>
<gene>
    <name evidence="3" type="ORF">ABDJ85_14645</name>
</gene>
<evidence type="ECO:0000256" key="1">
    <source>
        <dbReference type="SAM" id="SignalP"/>
    </source>
</evidence>
<dbReference type="Gene3D" id="3.40.50.1820">
    <property type="entry name" value="alpha/beta hydrolase"/>
    <property type="match status" value="1"/>
</dbReference>
<accession>A0ABV0G4P3</accession>
<dbReference type="PANTHER" id="PTHR43798">
    <property type="entry name" value="MONOACYLGLYCEROL LIPASE"/>
    <property type="match status" value="1"/>
</dbReference>
<dbReference type="Pfam" id="PF12697">
    <property type="entry name" value="Abhydrolase_6"/>
    <property type="match status" value="1"/>
</dbReference>
<dbReference type="InterPro" id="IPR050266">
    <property type="entry name" value="AB_hydrolase_sf"/>
</dbReference>
<feature type="domain" description="AB hydrolase-1" evidence="2">
    <location>
        <begin position="47"/>
        <end position="290"/>
    </location>
</feature>
<evidence type="ECO:0000313" key="3">
    <source>
        <dbReference type="EMBL" id="MEO3692714.1"/>
    </source>
</evidence>
<dbReference type="InterPro" id="IPR029058">
    <property type="entry name" value="AB_hydrolase_fold"/>
</dbReference>
<feature type="chain" id="PRO_5046435357" evidence="1">
    <location>
        <begin position="28"/>
        <end position="299"/>
    </location>
</feature>
<dbReference type="EMBL" id="JBDPZD010000004">
    <property type="protein sequence ID" value="MEO3692714.1"/>
    <property type="molecule type" value="Genomic_DNA"/>
</dbReference>
<keyword evidence="4" id="KW-1185">Reference proteome</keyword>
<keyword evidence="1" id="KW-0732">Signal</keyword>
<sequence length="299" mass="31510">MNASPKTLFRRLAVAATVLVAAVAAQAQTKKQFQDLEVEVVGTGKPVLMVPGLNSAASVWRETCAALQPQVQCHIVQLPGFAGAKPAASDTFLAPMRDRLLAYIAAEKLQAPVVVGHSLGGALALMMAAEQPAAVGRLVVVDSLPFIMGLRMPSATPEQLQAMASQMKAGVLSSPKEAYEQQTRQSAAGMSKDPARIATVIEWGLASDRATTAAAMSELWTADLRPLLPKVKTPTLVLGAWAAYAPMGSTEASTKAIFEQQYAGLAGVQIRMSAAGYHFLMWDDNALVVNAVREAVAAK</sequence>
<evidence type="ECO:0000259" key="2">
    <source>
        <dbReference type="Pfam" id="PF12697"/>
    </source>
</evidence>
<comment type="caution">
    <text evidence="3">The sequence shown here is derived from an EMBL/GenBank/DDBJ whole genome shotgun (WGS) entry which is preliminary data.</text>
</comment>
<proteinExistence type="predicted"/>
<dbReference type="SUPFAM" id="SSF53474">
    <property type="entry name" value="alpha/beta-Hydrolases"/>
    <property type="match status" value="1"/>
</dbReference>
<dbReference type="GO" id="GO:0016787">
    <property type="term" value="F:hydrolase activity"/>
    <property type="evidence" value="ECO:0007669"/>
    <property type="project" value="UniProtKB-KW"/>
</dbReference>
<evidence type="ECO:0000313" key="4">
    <source>
        <dbReference type="Proteomes" id="UP001495147"/>
    </source>
</evidence>
<organism evidence="3 4">
    <name type="scientific">Roseateles paludis</name>
    <dbReference type="NCBI Taxonomy" id="3145238"/>
    <lineage>
        <taxon>Bacteria</taxon>
        <taxon>Pseudomonadati</taxon>
        <taxon>Pseudomonadota</taxon>
        <taxon>Betaproteobacteria</taxon>
        <taxon>Burkholderiales</taxon>
        <taxon>Sphaerotilaceae</taxon>
        <taxon>Roseateles</taxon>
    </lineage>
</organism>